<reference evidence="8" key="2">
    <citation type="submission" date="2015-02" db="UniProtKB">
        <authorList>
            <consortium name="EnsemblMetazoa"/>
        </authorList>
    </citation>
    <scope>IDENTIFICATION</scope>
</reference>
<dbReference type="Proteomes" id="UP000014500">
    <property type="component" value="Unassembled WGS sequence"/>
</dbReference>
<keyword evidence="1" id="KW-0479">Metal-binding</keyword>
<dbReference type="PROSITE" id="PS00028">
    <property type="entry name" value="ZINC_FINGER_C2H2_1"/>
    <property type="match status" value="6"/>
</dbReference>
<dbReference type="EMBL" id="JH430315">
    <property type="status" value="NOT_ANNOTATED_CDS"/>
    <property type="molecule type" value="Genomic_DNA"/>
</dbReference>
<keyword evidence="3 5" id="KW-0863">Zinc-finger</keyword>
<dbReference type="Gene3D" id="2.170.270.10">
    <property type="entry name" value="SET domain"/>
    <property type="match status" value="2"/>
</dbReference>
<evidence type="ECO:0000256" key="5">
    <source>
        <dbReference type="PROSITE-ProRule" id="PRU00042"/>
    </source>
</evidence>
<evidence type="ECO:0000259" key="7">
    <source>
        <dbReference type="PROSITE" id="PS50157"/>
    </source>
</evidence>
<proteinExistence type="predicted"/>
<dbReference type="GO" id="GO:0005634">
    <property type="term" value="C:nucleus"/>
    <property type="evidence" value="ECO:0007669"/>
    <property type="project" value="TreeGrafter"/>
</dbReference>
<feature type="domain" description="C2H2-type" evidence="7">
    <location>
        <begin position="270"/>
        <end position="293"/>
    </location>
</feature>
<dbReference type="InterPro" id="IPR046341">
    <property type="entry name" value="SET_dom_sf"/>
</dbReference>
<organism evidence="8 9">
    <name type="scientific">Strigamia maritima</name>
    <name type="common">European centipede</name>
    <name type="synonym">Geophilus maritimus</name>
    <dbReference type="NCBI Taxonomy" id="126957"/>
    <lineage>
        <taxon>Eukaryota</taxon>
        <taxon>Metazoa</taxon>
        <taxon>Ecdysozoa</taxon>
        <taxon>Arthropoda</taxon>
        <taxon>Myriapoda</taxon>
        <taxon>Chilopoda</taxon>
        <taxon>Pleurostigmophora</taxon>
        <taxon>Geophilomorpha</taxon>
        <taxon>Linotaeniidae</taxon>
        <taxon>Strigamia</taxon>
    </lineage>
</organism>
<dbReference type="EnsemblMetazoa" id="SMAR001100-RA">
    <property type="protein sequence ID" value="SMAR001100-PA"/>
    <property type="gene ID" value="SMAR001100"/>
</dbReference>
<keyword evidence="4" id="KW-0862">Zinc</keyword>
<dbReference type="InterPro" id="IPR050688">
    <property type="entry name" value="Zinc_finger/UBP_domain"/>
</dbReference>
<dbReference type="Pfam" id="PF00096">
    <property type="entry name" value="zf-C2H2"/>
    <property type="match status" value="1"/>
</dbReference>
<feature type="domain" description="C2H2-type" evidence="7">
    <location>
        <begin position="202"/>
        <end position="230"/>
    </location>
</feature>
<evidence type="ECO:0000256" key="4">
    <source>
        <dbReference type="ARBA" id="ARBA00022833"/>
    </source>
</evidence>
<dbReference type="PROSITE" id="PS50157">
    <property type="entry name" value="ZINC_FINGER_C2H2_2"/>
    <property type="match status" value="4"/>
</dbReference>
<dbReference type="SUPFAM" id="SSF57667">
    <property type="entry name" value="beta-beta-alpha zinc fingers"/>
    <property type="match status" value="3"/>
</dbReference>
<feature type="domain" description="C2H2-type" evidence="7">
    <location>
        <begin position="560"/>
        <end position="588"/>
    </location>
</feature>
<dbReference type="GO" id="GO:0008757">
    <property type="term" value="F:S-adenosylmethionine-dependent methyltransferase activity"/>
    <property type="evidence" value="ECO:0007669"/>
    <property type="project" value="UniProtKB-ARBA"/>
</dbReference>
<protein>
    <recommendedName>
        <fullName evidence="7">C2H2-type domain-containing protein</fullName>
    </recommendedName>
</protein>
<evidence type="ECO:0000313" key="9">
    <source>
        <dbReference type="Proteomes" id="UP000014500"/>
    </source>
</evidence>
<evidence type="ECO:0000313" key="8">
    <source>
        <dbReference type="EnsemblMetazoa" id="SMAR001100-PA"/>
    </source>
</evidence>
<dbReference type="GO" id="GO:0008270">
    <property type="term" value="F:zinc ion binding"/>
    <property type="evidence" value="ECO:0007669"/>
    <property type="project" value="UniProtKB-KW"/>
</dbReference>
<dbReference type="Pfam" id="PF21549">
    <property type="entry name" value="PRDM2_PR"/>
    <property type="match status" value="2"/>
</dbReference>
<evidence type="ECO:0000256" key="2">
    <source>
        <dbReference type="ARBA" id="ARBA00022737"/>
    </source>
</evidence>
<dbReference type="InterPro" id="IPR001214">
    <property type="entry name" value="SET_dom"/>
</dbReference>
<dbReference type="InterPro" id="IPR013087">
    <property type="entry name" value="Znf_C2H2_type"/>
</dbReference>
<dbReference type="STRING" id="126957.T1IJN0"/>
<accession>T1IJN0</accession>
<dbReference type="PhylomeDB" id="T1IJN0"/>
<dbReference type="PANTHER" id="PTHR24403:SF67">
    <property type="entry name" value="FI01116P-RELATED"/>
    <property type="match status" value="1"/>
</dbReference>
<dbReference type="eggNOG" id="KOG1721">
    <property type="taxonomic scope" value="Eukaryota"/>
</dbReference>
<dbReference type="Pfam" id="PF13912">
    <property type="entry name" value="zf-C2H2_6"/>
    <property type="match status" value="2"/>
</dbReference>
<evidence type="ECO:0000256" key="1">
    <source>
        <dbReference type="ARBA" id="ARBA00022723"/>
    </source>
</evidence>
<name>T1IJN0_STRMM</name>
<feature type="domain" description="C2H2-type" evidence="7">
    <location>
        <begin position="297"/>
        <end position="320"/>
    </location>
</feature>
<dbReference type="GO" id="GO:0010468">
    <property type="term" value="P:regulation of gene expression"/>
    <property type="evidence" value="ECO:0007669"/>
    <property type="project" value="TreeGrafter"/>
</dbReference>
<sequence>MNAKSSSSSATGKLLLYPESVIPSTFSVHQDASEKKFNNWMQYVTNVTDFNESNLVVAFFKKQLYFHCIRIIPAGTELLVWAGQKKRHLQDSSEWTKYEINETTLTLLCQECDFNTTSVHFFTLHHSNNHLAEMLPQRNCKCPYCPHIVTHRKHLRKHLLLHGIQLRSKQLIVDQKKASSKKENSAIKPESSSEFDSDSAVYKCRICKKTFNRLPQLYGHMGAAHKRNKSTCGKIEPIRKIDSNRVDKASKYSSINSKKKCVLKQKRINLKCNYCKKIFTTRQSHYQHVRRVHGERFICSICSSTYSRRNNLISHMKKFHDMQGYGELLLFPKSIIPSKFPERTIVTDVLILNGTSFGPYPGNDATEKKFNNWMQYVTSVTDFNEANLVVAFSKKQLYFHCNRTIPAGTELLVWAGEMKRHLQDSSKWINETNLTFLCQNCDFNTRQIQLFVIHINSSHLMYKVPTTNCKCPHCPQIVMHKKNLRRHVLKHGINLNSNPSEDDEEEEKILSKSETESEFDSESVSEFEFKSVSLPKSVSDSDSSKMSIAKNKDTTDVYVYNCKFCRKTFNRLPQLYGHMGAAHKLNKSQFGSITSMRKLYSNESTLNDSASKYSSATTTKSLR</sequence>
<dbReference type="AlphaFoldDB" id="T1IJN0"/>
<dbReference type="SMART" id="SM00355">
    <property type="entry name" value="ZnF_C2H2"/>
    <property type="match status" value="8"/>
</dbReference>
<dbReference type="GO" id="GO:0008170">
    <property type="term" value="F:N-methyltransferase activity"/>
    <property type="evidence" value="ECO:0007669"/>
    <property type="project" value="UniProtKB-ARBA"/>
</dbReference>
<evidence type="ECO:0000256" key="6">
    <source>
        <dbReference type="SAM" id="MobiDB-lite"/>
    </source>
</evidence>
<keyword evidence="2" id="KW-0677">Repeat</keyword>
<dbReference type="HOGENOM" id="CLU_438983_0_0_1"/>
<keyword evidence="9" id="KW-1185">Reference proteome</keyword>
<dbReference type="InterPro" id="IPR036236">
    <property type="entry name" value="Znf_C2H2_sf"/>
</dbReference>
<dbReference type="GO" id="GO:0008276">
    <property type="term" value="F:protein methyltransferase activity"/>
    <property type="evidence" value="ECO:0007669"/>
    <property type="project" value="UniProtKB-ARBA"/>
</dbReference>
<dbReference type="CDD" id="cd10534">
    <property type="entry name" value="PR-SET_PRDM-like"/>
    <property type="match status" value="2"/>
</dbReference>
<evidence type="ECO:0000256" key="3">
    <source>
        <dbReference type="ARBA" id="ARBA00022771"/>
    </source>
</evidence>
<dbReference type="PANTHER" id="PTHR24403">
    <property type="entry name" value="ZINC FINGER PROTEIN"/>
    <property type="match status" value="1"/>
</dbReference>
<feature type="region of interest" description="Disordered" evidence="6">
    <location>
        <begin position="492"/>
        <end position="522"/>
    </location>
</feature>
<dbReference type="Gene3D" id="3.30.160.60">
    <property type="entry name" value="Classic Zinc Finger"/>
    <property type="match status" value="2"/>
</dbReference>
<reference evidence="9" key="1">
    <citation type="submission" date="2011-05" db="EMBL/GenBank/DDBJ databases">
        <authorList>
            <person name="Richards S.R."/>
            <person name="Qu J."/>
            <person name="Jiang H."/>
            <person name="Jhangiani S.N."/>
            <person name="Agravi P."/>
            <person name="Goodspeed R."/>
            <person name="Gross S."/>
            <person name="Mandapat C."/>
            <person name="Jackson L."/>
            <person name="Mathew T."/>
            <person name="Pu L."/>
            <person name="Thornton R."/>
            <person name="Saada N."/>
            <person name="Wilczek-Boney K.B."/>
            <person name="Lee S."/>
            <person name="Kovar C."/>
            <person name="Wu Y."/>
            <person name="Scherer S.E."/>
            <person name="Worley K.C."/>
            <person name="Muzny D.M."/>
            <person name="Gibbs R."/>
        </authorList>
    </citation>
    <scope>NUCLEOTIDE SEQUENCE</scope>
    <source>
        <strain evidence="9">Brora</strain>
    </source>
</reference>